<dbReference type="InterPro" id="IPR051202">
    <property type="entry name" value="Peptidase_C40"/>
</dbReference>
<dbReference type="GO" id="GO:0006508">
    <property type="term" value="P:proteolysis"/>
    <property type="evidence" value="ECO:0007669"/>
    <property type="project" value="UniProtKB-KW"/>
</dbReference>
<dbReference type="Gene3D" id="3.90.1720.10">
    <property type="entry name" value="endopeptidase domain like (from Nostoc punctiforme)"/>
    <property type="match status" value="1"/>
</dbReference>
<comment type="caution">
    <text evidence="6">The sequence shown here is derived from an EMBL/GenBank/DDBJ whole genome shotgun (WGS) entry which is preliminary data.</text>
</comment>
<proteinExistence type="inferred from homology"/>
<dbReference type="Pfam" id="PF00877">
    <property type="entry name" value="NLPC_P60"/>
    <property type="match status" value="1"/>
</dbReference>
<evidence type="ECO:0000313" key="7">
    <source>
        <dbReference type="Proteomes" id="UP000761380"/>
    </source>
</evidence>
<evidence type="ECO:0000313" key="6">
    <source>
        <dbReference type="EMBL" id="MBE6091956.1"/>
    </source>
</evidence>
<comment type="similarity">
    <text evidence="1">Belongs to the peptidase C40 family.</text>
</comment>
<feature type="domain" description="NlpC/P60" evidence="5">
    <location>
        <begin position="1"/>
        <end position="135"/>
    </location>
</feature>
<gene>
    <name evidence="6" type="ORF">E7201_02075</name>
</gene>
<evidence type="ECO:0000256" key="2">
    <source>
        <dbReference type="ARBA" id="ARBA00022670"/>
    </source>
</evidence>
<keyword evidence="3" id="KW-0378">Hydrolase</keyword>
<keyword evidence="4" id="KW-0788">Thiol protease</keyword>
<accession>A0A927ZQM0</accession>
<evidence type="ECO:0000256" key="1">
    <source>
        <dbReference type="ARBA" id="ARBA00007074"/>
    </source>
</evidence>
<evidence type="ECO:0000259" key="5">
    <source>
        <dbReference type="PROSITE" id="PS51935"/>
    </source>
</evidence>
<dbReference type="PANTHER" id="PTHR47053">
    <property type="entry name" value="MUREIN DD-ENDOPEPTIDASE MEPH-RELATED"/>
    <property type="match status" value="1"/>
</dbReference>
<dbReference type="EMBL" id="SVBY01000008">
    <property type="protein sequence ID" value="MBE6091956.1"/>
    <property type="molecule type" value="Genomic_DNA"/>
</dbReference>
<keyword evidence="2" id="KW-0645">Protease</keyword>
<dbReference type="SUPFAM" id="SSF54001">
    <property type="entry name" value="Cysteine proteinases"/>
    <property type="match status" value="1"/>
</dbReference>
<evidence type="ECO:0000256" key="4">
    <source>
        <dbReference type="ARBA" id="ARBA00022807"/>
    </source>
</evidence>
<dbReference type="GO" id="GO:0008234">
    <property type="term" value="F:cysteine-type peptidase activity"/>
    <property type="evidence" value="ECO:0007669"/>
    <property type="project" value="UniProtKB-KW"/>
</dbReference>
<dbReference type="PROSITE" id="PS51935">
    <property type="entry name" value="NLPC_P60"/>
    <property type="match status" value="1"/>
</dbReference>
<dbReference type="InterPro" id="IPR038765">
    <property type="entry name" value="Papain-like_cys_pep_sf"/>
</dbReference>
<organism evidence="6 7">
    <name type="scientific">Selenomonas ruminantium</name>
    <dbReference type="NCBI Taxonomy" id="971"/>
    <lineage>
        <taxon>Bacteria</taxon>
        <taxon>Bacillati</taxon>
        <taxon>Bacillota</taxon>
        <taxon>Negativicutes</taxon>
        <taxon>Selenomonadales</taxon>
        <taxon>Selenomonadaceae</taxon>
        <taxon>Selenomonas</taxon>
    </lineage>
</organism>
<dbReference type="InterPro" id="IPR000064">
    <property type="entry name" value="NLP_P60_dom"/>
</dbReference>
<dbReference type="AlphaFoldDB" id="A0A927ZQM0"/>
<evidence type="ECO:0000256" key="3">
    <source>
        <dbReference type="ARBA" id="ARBA00022801"/>
    </source>
</evidence>
<sequence length="140" mass="15810">MIQYRDLIGVKFTNRGRSMEEGFDCYGLVQEIYRRYGITIPDYTADFDDLEKVNALITSKTAITSNWRRIGKGEELPVPCLMAIRFGTPSGIVNHTGCYIGNGQFIHIRSNIGVCVDRIDSPAWRLVIEGFYEYVGGSDD</sequence>
<protein>
    <submittedName>
        <fullName evidence="6">NlpC/P60 family protein</fullName>
    </submittedName>
</protein>
<dbReference type="Proteomes" id="UP000761380">
    <property type="component" value="Unassembled WGS sequence"/>
</dbReference>
<dbReference type="PANTHER" id="PTHR47053:SF1">
    <property type="entry name" value="MUREIN DD-ENDOPEPTIDASE MEPH-RELATED"/>
    <property type="match status" value="1"/>
</dbReference>
<name>A0A927ZQM0_SELRU</name>
<reference evidence="6" key="1">
    <citation type="submission" date="2019-04" db="EMBL/GenBank/DDBJ databases">
        <title>Evolution of Biomass-Degrading Anaerobic Consortia Revealed by Metagenomics.</title>
        <authorList>
            <person name="Peng X."/>
        </authorList>
    </citation>
    <scope>NUCLEOTIDE SEQUENCE</scope>
    <source>
        <strain evidence="6">SIG240</strain>
    </source>
</reference>